<dbReference type="PROSITE" id="PS50893">
    <property type="entry name" value="ABC_TRANSPORTER_2"/>
    <property type="match status" value="1"/>
</dbReference>
<proteinExistence type="predicted"/>
<dbReference type="PANTHER" id="PTHR24220:SF685">
    <property type="entry name" value="ABC TRANSPORTER RELATED"/>
    <property type="match status" value="1"/>
</dbReference>
<feature type="domain" description="ABC transporter" evidence="5">
    <location>
        <begin position="36"/>
        <end position="273"/>
    </location>
</feature>
<evidence type="ECO:0000259" key="5">
    <source>
        <dbReference type="PROSITE" id="PS50893"/>
    </source>
</evidence>
<keyword evidence="3 6" id="KW-0067">ATP-binding</keyword>
<evidence type="ECO:0000256" key="2">
    <source>
        <dbReference type="ARBA" id="ARBA00022741"/>
    </source>
</evidence>
<protein>
    <submittedName>
        <fullName evidence="6">Putative ABC transport system ATP-binding protein</fullName>
    </submittedName>
</protein>
<organism evidence="6 7">
    <name type="scientific">Spelaeicoccus albus</name>
    <dbReference type="NCBI Taxonomy" id="1280376"/>
    <lineage>
        <taxon>Bacteria</taxon>
        <taxon>Bacillati</taxon>
        <taxon>Actinomycetota</taxon>
        <taxon>Actinomycetes</taxon>
        <taxon>Micrococcales</taxon>
        <taxon>Brevibacteriaceae</taxon>
        <taxon>Spelaeicoccus</taxon>
    </lineage>
</organism>
<dbReference type="GO" id="GO:0005524">
    <property type="term" value="F:ATP binding"/>
    <property type="evidence" value="ECO:0007669"/>
    <property type="project" value="UniProtKB-KW"/>
</dbReference>
<dbReference type="InterPro" id="IPR003439">
    <property type="entry name" value="ABC_transporter-like_ATP-bd"/>
</dbReference>
<evidence type="ECO:0000256" key="3">
    <source>
        <dbReference type="ARBA" id="ARBA00022840"/>
    </source>
</evidence>
<sequence>MNFSARTYGGLSASDPENDTSAAAIPGTSPDALAAVSAIALTKKYGSRETAVTALDAVSVGFERGKFTAIMGPSGSGKSTLMHCLAGLDSASSGSVYLGGTEITRLGDKQLTRLRRDRVGFVFQAFNLVPTLTAKQNMLLPLELASRKPDRAWMDQVVSILGLEPRLKHKPHELSGGQQQRVAVARALLSRPDVIFGDEPTGNLDSNSGAEVLGLLRRSVRELSQTVIMVTHDPVAASYADRVVMLADGRIAGDISSPSEDDVIEALRRLGRTDEEAVSR</sequence>
<dbReference type="GO" id="GO:0016887">
    <property type="term" value="F:ATP hydrolysis activity"/>
    <property type="evidence" value="ECO:0007669"/>
    <property type="project" value="InterPro"/>
</dbReference>
<reference evidence="6 7" key="1">
    <citation type="submission" date="2020-07" db="EMBL/GenBank/DDBJ databases">
        <title>Sequencing the genomes of 1000 actinobacteria strains.</title>
        <authorList>
            <person name="Klenk H.-P."/>
        </authorList>
    </citation>
    <scope>NUCLEOTIDE SEQUENCE [LARGE SCALE GENOMIC DNA]</scope>
    <source>
        <strain evidence="6 7">DSM 26341</strain>
    </source>
</reference>
<dbReference type="GO" id="GO:0022857">
    <property type="term" value="F:transmembrane transporter activity"/>
    <property type="evidence" value="ECO:0007669"/>
    <property type="project" value="TreeGrafter"/>
</dbReference>
<gene>
    <name evidence="6" type="ORF">BJY26_001993</name>
</gene>
<keyword evidence="2" id="KW-0547">Nucleotide-binding</keyword>
<accession>A0A7Z0IHM9</accession>
<keyword evidence="1" id="KW-0813">Transport</keyword>
<dbReference type="Gene3D" id="3.40.50.300">
    <property type="entry name" value="P-loop containing nucleotide triphosphate hydrolases"/>
    <property type="match status" value="1"/>
</dbReference>
<dbReference type="PANTHER" id="PTHR24220">
    <property type="entry name" value="IMPORT ATP-BINDING PROTEIN"/>
    <property type="match status" value="1"/>
</dbReference>
<evidence type="ECO:0000256" key="4">
    <source>
        <dbReference type="SAM" id="MobiDB-lite"/>
    </source>
</evidence>
<dbReference type="EMBL" id="JACBZP010000001">
    <property type="protein sequence ID" value="NYI67687.1"/>
    <property type="molecule type" value="Genomic_DNA"/>
</dbReference>
<dbReference type="GO" id="GO:0098796">
    <property type="term" value="C:membrane protein complex"/>
    <property type="evidence" value="ECO:0007669"/>
    <property type="project" value="UniProtKB-ARBA"/>
</dbReference>
<dbReference type="InterPro" id="IPR027417">
    <property type="entry name" value="P-loop_NTPase"/>
</dbReference>
<evidence type="ECO:0000256" key="1">
    <source>
        <dbReference type="ARBA" id="ARBA00022448"/>
    </source>
</evidence>
<dbReference type="InterPro" id="IPR015854">
    <property type="entry name" value="ABC_transpr_LolD-like"/>
</dbReference>
<name>A0A7Z0IHM9_9MICO</name>
<dbReference type="CDD" id="cd03255">
    <property type="entry name" value="ABC_MJ0796_LolCDE_FtsE"/>
    <property type="match status" value="1"/>
</dbReference>
<dbReference type="FunFam" id="3.40.50.300:FF:000032">
    <property type="entry name" value="Export ABC transporter ATP-binding protein"/>
    <property type="match status" value="1"/>
</dbReference>
<evidence type="ECO:0000313" key="7">
    <source>
        <dbReference type="Proteomes" id="UP000539111"/>
    </source>
</evidence>
<dbReference type="GO" id="GO:0005886">
    <property type="term" value="C:plasma membrane"/>
    <property type="evidence" value="ECO:0007669"/>
    <property type="project" value="TreeGrafter"/>
</dbReference>
<feature type="region of interest" description="Disordered" evidence="4">
    <location>
        <begin position="1"/>
        <end position="21"/>
    </location>
</feature>
<evidence type="ECO:0000313" key="6">
    <source>
        <dbReference type="EMBL" id="NYI67687.1"/>
    </source>
</evidence>
<dbReference type="SUPFAM" id="SSF52540">
    <property type="entry name" value="P-loop containing nucleoside triphosphate hydrolases"/>
    <property type="match status" value="1"/>
</dbReference>
<dbReference type="SMART" id="SM00382">
    <property type="entry name" value="AAA"/>
    <property type="match status" value="1"/>
</dbReference>
<dbReference type="Pfam" id="PF00005">
    <property type="entry name" value="ABC_tran"/>
    <property type="match status" value="1"/>
</dbReference>
<comment type="caution">
    <text evidence="6">The sequence shown here is derived from an EMBL/GenBank/DDBJ whole genome shotgun (WGS) entry which is preliminary data.</text>
</comment>
<dbReference type="InterPro" id="IPR003593">
    <property type="entry name" value="AAA+_ATPase"/>
</dbReference>
<dbReference type="InterPro" id="IPR017871">
    <property type="entry name" value="ABC_transporter-like_CS"/>
</dbReference>
<dbReference type="InterPro" id="IPR017911">
    <property type="entry name" value="MacB-like_ATP-bd"/>
</dbReference>
<dbReference type="RefSeq" id="WP_179427831.1">
    <property type="nucleotide sequence ID" value="NZ_JACBZP010000001.1"/>
</dbReference>
<dbReference type="Proteomes" id="UP000539111">
    <property type="component" value="Unassembled WGS sequence"/>
</dbReference>
<dbReference type="AlphaFoldDB" id="A0A7Z0IHM9"/>
<dbReference type="PROSITE" id="PS00211">
    <property type="entry name" value="ABC_TRANSPORTER_1"/>
    <property type="match status" value="1"/>
</dbReference>
<keyword evidence="7" id="KW-1185">Reference proteome</keyword>